<dbReference type="PANTHER" id="PTHR45138">
    <property type="entry name" value="REGULATORY COMPONENTS OF SENSORY TRANSDUCTION SYSTEM"/>
    <property type="match status" value="1"/>
</dbReference>
<dbReference type="PROSITE" id="PS50887">
    <property type="entry name" value="GGDEF"/>
    <property type="match status" value="1"/>
</dbReference>
<keyword evidence="6 9" id="KW-1133">Transmembrane helix</keyword>
<dbReference type="Pfam" id="PF00990">
    <property type="entry name" value="GGDEF"/>
    <property type="match status" value="1"/>
</dbReference>
<dbReference type="RefSeq" id="WP_008951588.1">
    <property type="nucleotide sequence ID" value="NZ_AHTH01000049.1"/>
</dbReference>
<comment type="cofactor">
    <cofactor evidence="1">
        <name>Mg(2+)</name>
        <dbReference type="ChEBI" id="CHEBI:18420"/>
    </cofactor>
</comment>
<feature type="domain" description="PAC" evidence="10">
    <location>
        <begin position="374"/>
        <end position="427"/>
    </location>
</feature>
<evidence type="ECO:0000256" key="4">
    <source>
        <dbReference type="ARBA" id="ARBA00022475"/>
    </source>
</evidence>
<organism evidence="12 13">
    <name type="scientific">Alishewanella jeotgali KCTC 22429</name>
    <dbReference type="NCBI Taxonomy" id="1129374"/>
    <lineage>
        <taxon>Bacteria</taxon>
        <taxon>Pseudomonadati</taxon>
        <taxon>Pseudomonadota</taxon>
        <taxon>Gammaproteobacteria</taxon>
        <taxon>Alteromonadales</taxon>
        <taxon>Alteromonadaceae</taxon>
        <taxon>Alishewanella</taxon>
    </lineage>
</organism>
<dbReference type="AlphaFoldDB" id="H3ZI31"/>
<proteinExistence type="predicted"/>
<feature type="transmembrane region" description="Helical" evidence="9">
    <location>
        <begin position="195"/>
        <end position="212"/>
    </location>
</feature>
<dbReference type="GO" id="GO:0052621">
    <property type="term" value="F:diguanylate cyclase activity"/>
    <property type="evidence" value="ECO:0007669"/>
    <property type="project" value="UniProtKB-EC"/>
</dbReference>
<dbReference type="FunFam" id="3.30.70.270:FF:000001">
    <property type="entry name" value="Diguanylate cyclase domain protein"/>
    <property type="match status" value="1"/>
</dbReference>
<dbReference type="eggNOG" id="COG3447">
    <property type="taxonomic scope" value="Bacteria"/>
</dbReference>
<dbReference type="InterPro" id="IPR029787">
    <property type="entry name" value="Nucleotide_cyclase"/>
</dbReference>
<dbReference type="GO" id="GO:0043709">
    <property type="term" value="P:cell adhesion involved in single-species biofilm formation"/>
    <property type="evidence" value="ECO:0007669"/>
    <property type="project" value="TreeGrafter"/>
</dbReference>
<feature type="domain" description="GGDEF" evidence="11">
    <location>
        <begin position="460"/>
        <end position="594"/>
    </location>
</feature>
<evidence type="ECO:0000256" key="3">
    <source>
        <dbReference type="ARBA" id="ARBA00012528"/>
    </source>
</evidence>
<dbReference type="InterPro" id="IPR013655">
    <property type="entry name" value="PAS_fold_3"/>
</dbReference>
<feature type="transmembrane region" description="Helical" evidence="9">
    <location>
        <begin position="244"/>
        <end position="268"/>
    </location>
</feature>
<dbReference type="InterPro" id="IPR000700">
    <property type="entry name" value="PAS-assoc_C"/>
</dbReference>
<dbReference type="GO" id="GO:1902201">
    <property type="term" value="P:negative regulation of bacterial-type flagellum-dependent cell motility"/>
    <property type="evidence" value="ECO:0007669"/>
    <property type="project" value="TreeGrafter"/>
</dbReference>
<dbReference type="CDD" id="cd01949">
    <property type="entry name" value="GGDEF"/>
    <property type="match status" value="1"/>
</dbReference>
<evidence type="ECO:0000256" key="2">
    <source>
        <dbReference type="ARBA" id="ARBA00004651"/>
    </source>
</evidence>
<evidence type="ECO:0000256" key="5">
    <source>
        <dbReference type="ARBA" id="ARBA00022692"/>
    </source>
</evidence>
<dbReference type="Proteomes" id="UP000012046">
    <property type="component" value="Unassembled WGS sequence"/>
</dbReference>
<accession>H3ZI31</accession>
<dbReference type="CDD" id="cd00130">
    <property type="entry name" value="PAS"/>
    <property type="match status" value="1"/>
</dbReference>
<dbReference type="InterPro" id="IPR035965">
    <property type="entry name" value="PAS-like_dom_sf"/>
</dbReference>
<feature type="transmembrane region" description="Helical" evidence="9">
    <location>
        <begin position="162"/>
        <end position="183"/>
    </location>
</feature>
<dbReference type="InterPro" id="IPR000014">
    <property type="entry name" value="PAS"/>
</dbReference>
<dbReference type="InterPro" id="IPR001610">
    <property type="entry name" value="PAC"/>
</dbReference>
<protein>
    <recommendedName>
        <fullName evidence="3">diguanylate cyclase</fullName>
        <ecNumber evidence="3">2.7.7.65</ecNumber>
    </recommendedName>
</protein>
<evidence type="ECO:0000256" key="1">
    <source>
        <dbReference type="ARBA" id="ARBA00001946"/>
    </source>
</evidence>
<feature type="transmembrane region" description="Helical" evidence="9">
    <location>
        <begin position="89"/>
        <end position="108"/>
    </location>
</feature>
<dbReference type="SUPFAM" id="SSF55785">
    <property type="entry name" value="PYP-like sensor domain (PAS domain)"/>
    <property type="match status" value="1"/>
</dbReference>
<evidence type="ECO:0000256" key="7">
    <source>
        <dbReference type="ARBA" id="ARBA00023136"/>
    </source>
</evidence>
<comment type="caution">
    <text evidence="12">The sequence shown here is derived from an EMBL/GenBank/DDBJ whole genome shotgun (WGS) entry which is preliminary data.</text>
</comment>
<dbReference type="SMART" id="SM00267">
    <property type="entry name" value="GGDEF"/>
    <property type="match status" value="1"/>
</dbReference>
<dbReference type="EMBL" id="AHTH01000049">
    <property type="protein sequence ID" value="EHR39673.1"/>
    <property type="molecule type" value="Genomic_DNA"/>
</dbReference>
<feature type="transmembrane region" description="Helical" evidence="9">
    <location>
        <begin position="44"/>
        <end position="62"/>
    </location>
</feature>
<dbReference type="Pfam" id="PF08447">
    <property type="entry name" value="PAS_3"/>
    <property type="match status" value="1"/>
</dbReference>
<reference evidence="12 13" key="1">
    <citation type="journal article" date="2012" name="J. Bacteriol.">
        <title>Genome Sequence of Extracellular-Protease-Producing Alishewanella jeotgali Isolated from Traditional Korean Fermented Seafood.</title>
        <authorList>
            <person name="Jung J."/>
            <person name="Chun J."/>
            <person name="Park W."/>
        </authorList>
    </citation>
    <scope>NUCLEOTIDE SEQUENCE [LARGE SCALE GENOMIC DNA]</scope>
    <source>
        <strain evidence="12 13">KCTC 22429</strain>
    </source>
</reference>
<evidence type="ECO:0000259" key="10">
    <source>
        <dbReference type="PROSITE" id="PS50113"/>
    </source>
</evidence>
<dbReference type="EC" id="2.7.7.65" evidence="3"/>
<keyword evidence="13" id="KW-1185">Reference proteome</keyword>
<keyword evidence="5 9" id="KW-0812">Transmembrane</keyword>
<evidence type="ECO:0000259" key="11">
    <source>
        <dbReference type="PROSITE" id="PS50887"/>
    </source>
</evidence>
<dbReference type="PATRIC" id="fig|1129374.4.peg.3010"/>
<dbReference type="InterPro" id="IPR007895">
    <property type="entry name" value="MASE1"/>
</dbReference>
<feature type="transmembrane region" description="Helical" evidence="9">
    <location>
        <begin position="20"/>
        <end position="38"/>
    </location>
</feature>
<comment type="catalytic activity">
    <reaction evidence="8">
        <text>2 GTP = 3',3'-c-di-GMP + 2 diphosphate</text>
        <dbReference type="Rhea" id="RHEA:24898"/>
        <dbReference type="ChEBI" id="CHEBI:33019"/>
        <dbReference type="ChEBI" id="CHEBI:37565"/>
        <dbReference type="ChEBI" id="CHEBI:58805"/>
        <dbReference type="EC" id="2.7.7.65"/>
    </reaction>
</comment>
<dbReference type="PROSITE" id="PS50113">
    <property type="entry name" value="PAC"/>
    <property type="match status" value="1"/>
</dbReference>
<dbReference type="InterPro" id="IPR050469">
    <property type="entry name" value="Diguanylate_Cyclase"/>
</dbReference>
<feature type="transmembrane region" description="Helical" evidence="9">
    <location>
        <begin position="218"/>
        <end position="235"/>
    </location>
</feature>
<dbReference type="InterPro" id="IPR043128">
    <property type="entry name" value="Rev_trsase/Diguanyl_cyclase"/>
</dbReference>
<dbReference type="Gene3D" id="3.30.450.20">
    <property type="entry name" value="PAS domain"/>
    <property type="match status" value="1"/>
</dbReference>
<keyword evidence="7 9" id="KW-0472">Membrane</keyword>
<evidence type="ECO:0000256" key="9">
    <source>
        <dbReference type="SAM" id="Phobius"/>
    </source>
</evidence>
<gene>
    <name evidence="12" type="ORF">AJE_15209</name>
</gene>
<dbReference type="SUPFAM" id="SSF55073">
    <property type="entry name" value="Nucleotide cyclase"/>
    <property type="match status" value="1"/>
</dbReference>
<dbReference type="eggNOG" id="COG3706">
    <property type="taxonomic scope" value="Bacteria"/>
</dbReference>
<feature type="transmembrane region" description="Helical" evidence="9">
    <location>
        <begin position="274"/>
        <end position="293"/>
    </location>
</feature>
<comment type="subcellular location">
    <subcellularLocation>
        <location evidence="2">Cell membrane</location>
        <topology evidence="2">Multi-pass membrane protein</topology>
    </subcellularLocation>
</comment>
<evidence type="ECO:0000313" key="12">
    <source>
        <dbReference type="EMBL" id="EHR39673.1"/>
    </source>
</evidence>
<dbReference type="GO" id="GO:0005886">
    <property type="term" value="C:plasma membrane"/>
    <property type="evidence" value="ECO:0007669"/>
    <property type="project" value="UniProtKB-SubCell"/>
</dbReference>
<keyword evidence="4" id="KW-1003">Cell membrane</keyword>
<sequence length="599" mass="66687">MSFQLAVRRFLQAPSSVIQINHFVVLALSYAMLGYVGIQLANLSYGISLIWPPIGVAIALLLRWGLYLWPAIVIGGLGLQLLVSDFSLLQAFTLALGSALIIVLHCAWLQKTGFDRRLEQVADMLRFVAIAIISCSAVLALFGISLLIWIGRVPAADLVTAWSSWFLGDVTGVLIFGLALLIFERQKLAVLFQPKNLLALGLMLLLSAEIFIFNQTGLGVALTLLPMICLLWIAMRTNLVVTSWVVLCFSSLAIYSVYLNAGIFATLANPTMGTWLYMASLGLVSLILSVSAAEARLNAELMRHAIAATKTGIWDLRLDDKMLFLNAHLLQNLGHGAYPRKQPLPEFNSLIYVDDRVRLQQEVQAYLLGEKPQLKLIVRLQHQDGSWRDQQLEGAITERDLNGEPKRLSGTVVDVTEQQQLQAKLNSQAMTDELTGVANRRAFMQHLTLCWRQYQRDHRLAFYLILIDLDYFKKINDQYGHDAGDKVLQGFSQLISGRLRQTDYFARLGGEEFVILARAENKADILALAEQLRQAVSTLSFNVLTQPEFNISASFGIAGCAVNVQTAEELLQQADQALYQAKAQGRNQVVYFTPEERSS</sequence>
<dbReference type="InterPro" id="IPR000160">
    <property type="entry name" value="GGDEF_dom"/>
</dbReference>
<dbReference type="SMART" id="SM00086">
    <property type="entry name" value="PAC"/>
    <property type="match status" value="1"/>
</dbReference>
<dbReference type="Gene3D" id="3.30.70.270">
    <property type="match status" value="1"/>
</dbReference>
<evidence type="ECO:0000256" key="6">
    <source>
        <dbReference type="ARBA" id="ARBA00022989"/>
    </source>
</evidence>
<dbReference type="STRING" id="1129374.AJE_15209"/>
<feature type="transmembrane region" description="Helical" evidence="9">
    <location>
        <begin position="128"/>
        <end position="150"/>
    </location>
</feature>
<name>H3ZI31_9ALTE</name>
<dbReference type="NCBIfam" id="TIGR00254">
    <property type="entry name" value="GGDEF"/>
    <property type="match status" value="1"/>
</dbReference>
<evidence type="ECO:0000256" key="8">
    <source>
        <dbReference type="ARBA" id="ARBA00034247"/>
    </source>
</evidence>
<dbReference type="Pfam" id="PF05231">
    <property type="entry name" value="MASE1"/>
    <property type="match status" value="1"/>
</dbReference>
<dbReference type="PANTHER" id="PTHR45138:SF9">
    <property type="entry name" value="DIGUANYLATE CYCLASE DGCM-RELATED"/>
    <property type="match status" value="1"/>
</dbReference>
<evidence type="ECO:0000313" key="13">
    <source>
        <dbReference type="Proteomes" id="UP000012046"/>
    </source>
</evidence>